<evidence type="ECO:0000256" key="2">
    <source>
        <dbReference type="SAM" id="Phobius"/>
    </source>
</evidence>
<feature type="region of interest" description="Disordered" evidence="1">
    <location>
        <begin position="19"/>
        <end position="38"/>
    </location>
</feature>
<keyword evidence="2" id="KW-1133">Transmembrane helix</keyword>
<evidence type="ECO:0000313" key="4">
    <source>
        <dbReference type="Proteomes" id="UP000594262"/>
    </source>
</evidence>
<dbReference type="Proteomes" id="UP000594262">
    <property type="component" value="Unplaced"/>
</dbReference>
<keyword evidence="2" id="KW-0472">Membrane</keyword>
<dbReference type="AlphaFoldDB" id="A0A7M5VAE3"/>
<keyword evidence="2" id="KW-0812">Transmembrane</keyword>
<accession>A0A7M5VAE3</accession>
<reference evidence="3" key="1">
    <citation type="submission" date="2021-01" db="UniProtKB">
        <authorList>
            <consortium name="EnsemblMetazoa"/>
        </authorList>
    </citation>
    <scope>IDENTIFICATION</scope>
</reference>
<evidence type="ECO:0000313" key="3">
    <source>
        <dbReference type="EnsemblMetazoa" id="CLYHEMP006651.1"/>
    </source>
</evidence>
<proteinExistence type="predicted"/>
<name>A0A7M5VAE3_9CNID</name>
<sequence length="101" mass="11560">MCITTFKRKKVQDIVNDITNDPNQEEEVDPQLHPNNAENFVPQETESEDYEREDFIMFTIAVILFCAGSVIAVINAYCMGTKCMRVGSNRDIAHFSPCTFY</sequence>
<feature type="transmembrane region" description="Helical" evidence="2">
    <location>
        <begin position="55"/>
        <end position="78"/>
    </location>
</feature>
<evidence type="ECO:0000256" key="1">
    <source>
        <dbReference type="SAM" id="MobiDB-lite"/>
    </source>
</evidence>
<dbReference type="EnsemblMetazoa" id="CLYHEMT006651.1">
    <property type="protein sequence ID" value="CLYHEMP006651.1"/>
    <property type="gene ID" value="CLYHEMG006651"/>
</dbReference>
<organism evidence="3 4">
    <name type="scientific">Clytia hemisphaerica</name>
    <dbReference type="NCBI Taxonomy" id="252671"/>
    <lineage>
        <taxon>Eukaryota</taxon>
        <taxon>Metazoa</taxon>
        <taxon>Cnidaria</taxon>
        <taxon>Hydrozoa</taxon>
        <taxon>Hydroidolina</taxon>
        <taxon>Leptothecata</taxon>
        <taxon>Obeliida</taxon>
        <taxon>Clytiidae</taxon>
        <taxon>Clytia</taxon>
    </lineage>
</organism>
<protein>
    <submittedName>
        <fullName evidence="3">Uncharacterized protein</fullName>
    </submittedName>
</protein>
<keyword evidence="4" id="KW-1185">Reference proteome</keyword>